<organism evidence="2 3">
    <name type="scientific">Galerina marginata (strain CBS 339.88)</name>
    <dbReference type="NCBI Taxonomy" id="685588"/>
    <lineage>
        <taxon>Eukaryota</taxon>
        <taxon>Fungi</taxon>
        <taxon>Dikarya</taxon>
        <taxon>Basidiomycota</taxon>
        <taxon>Agaricomycotina</taxon>
        <taxon>Agaricomycetes</taxon>
        <taxon>Agaricomycetidae</taxon>
        <taxon>Agaricales</taxon>
        <taxon>Agaricineae</taxon>
        <taxon>Strophariaceae</taxon>
        <taxon>Galerina</taxon>
    </lineage>
</organism>
<name>A0A067SRM3_GALM3</name>
<accession>A0A067SRM3</accession>
<dbReference type="AlphaFoldDB" id="A0A067SRM3"/>
<dbReference type="Proteomes" id="UP000027222">
    <property type="component" value="Unassembled WGS sequence"/>
</dbReference>
<reference evidence="3" key="1">
    <citation type="journal article" date="2014" name="Proc. Natl. Acad. Sci. U.S.A.">
        <title>Extensive sampling of basidiomycete genomes demonstrates inadequacy of the white-rot/brown-rot paradigm for wood decay fungi.</title>
        <authorList>
            <person name="Riley R."/>
            <person name="Salamov A.A."/>
            <person name="Brown D.W."/>
            <person name="Nagy L.G."/>
            <person name="Floudas D."/>
            <person name="Held B.W."/>
            <person name="Levasseur A."/>
            <person name="Lombard V."/>
            <person name="Morin E."/>
            <person name="Otillar R."/>
            <person name="Lindquist E.A."/>
            <person name="Sun H."/>
            <person name="LaButti K.M."/>
            <person name="Schmutz J."/>
            <person name="Jabbour D."/>
            <person name="Luo H."/>
            <person name="Baker S.E."/>
            <person name="Pisabarro A.G."/>
            <person name="Walton J.D."/>
            <person name="Blanchette R.A."/>
            <person name="Henrissat B."/>
            <person name="Martin F."/>
            <person name="Cullen D."/>
            <person name="Hibbett D.S."/>
            <person name="Grigoriev I.V."/>
        </authorList>
    </citation>
    <scope>NUCLEOTIDE SEQUENCE [LARGE SCALE GENOMIC DNA]</scope>
    <source>
        <strain evidence="3">CBS 339.88</strain>
    </source>
</reference>
<proteinExistence type="predicted"/>
<feature type="region of interest" description="Disordered" evidence="1">
    <location>
        <begin position="70"/>
        <end position="90"/>
    </location>
</feature>
<dbReference type="HOGENOM" id="CLU_1547693_0_0_1"/>
<keyword evidence="3" id="KW-1185">Reference proteome</keyword>
<evidence type="ECO:0000313" key="2">
    <source>
        <dbReference type="EMBL" id="KDR70349.1"/>
    </source>
</evidence>
<gene>
    <name evidence="2" type="ORF">GALMADRAFT_883444</name>
</gene>
<feature type="compositionally biased region" description="Acidic residues" evidence="1">
    <location>
        <begin position="71"/>
        <end position="82"/>
    </location>
</feature>
<evidence type="ECO:0000256" key="1">
    <source>
        <dbReference type="SAM" id="MobiDB-lite"/>
    </source>
</evidence>
<dbReference type="EMBL" id="KL142397">
    <property type="protein sequence ID" value="KDR70349.1"/>
    <property type="molecule type" value="Genomic_DNA"/>
</dbReference>
<protein>
    <submittedName>
        <fullName evidence="2">Uncharacterized protein</fullName>
    </submittedName>
</protein>
<sequence>MFTKLQGSTTASRRETVAPSLSMNYAPRKLSNPILTSLLYWLNTCTEKVLKMGGGVNAFWSSETIIVGPANEEDNDDDDDSESGGGTDVALLGRNHTPRMLSWSRLNEYFSTTASSNLTTFTPLAFYIWPHADITRTSTYPELMLAFGMMPLHLAGLMCANQGVLPKCSQRLL</sequence>
<evidence type="ECO:0000313" key="3">
    <source>
        <dbReference type="Proteomes" id="UP000027222"/>
    </source>
</evidence>